<keyword evidence="3 10" id="KW-0132">Cell division</keyword>
<evidence type="ECO:0000256" key="8">
    <source>
        <dbReference type="ARBA" id="ARBA00023210"/>
    </source>
</evidence>
<dbReference type="InterPro" id="IPR019987">
    <property type="entry name" value="GTP-bd_ribosome_bio_YsxC"/>
</dbReference>
<sequence>MLPKNPILGLCQQATFMTSAAKVDQCPADEGLEVAFAGRSNAGKSSALNTLTHASLARTSKTPGRTQLLNFFSLDEHHRLVDLPGYGYAKVPIPLKQHWQRHLEAYLSSRESLAGVFLMMDIRHPLTEFDRMMLDWSNASEMPLHILLTKSDKLAFGAAKNALLAIQRDIRKGWGDGVSVQLFSAPKRQGVEEAQLVLAQLLGMIGEDSDEALDEPSQEG</sequence>
<dbReference type="PANTHER" id="PTHR11649">
    <property type="entry name" value="MSS1/TRME-RELATED GTP-BINDING PROTEIN"/>
    <property type="match status" value="1"/>
</dbReference>
<dbReference type="Gene3D" id="3.40.50.300">
    <property type="entry name" value="P-loop containing nucleotide triphosphate hydrolases"/>
    <property type="match status" value="1"/>
</dbReference>
<dbReference type="CDD" id="cd01876">
    <property type="entry name" value="YihA_EngB"/>
    <property type="match status" value="1"/>
</dbReference>
<dbReference type="InterPro" id="IPR027417">
    <property type="entry name" value="P-loop_NTPase"/>
</dbReference>
<comment type="cofactor">
    <cofactor evidence="1">
        <name>Mg(2+)</name>
        <dbReference type="ChEBI" id="CHEBI:18420"/>
    </cofactor>
</comment>
<dbReference type="SUPFAM" id="SSF52540">
    <property type="entry name" value="P-loop containing nucleoside triphosphate hydrolases"/>
    <property type="match status" value="1"/>
</dbReference>
<dbReference type="GO" id="GO:0005829">
    <property type="term" value="C:cytosol"/>
    <property type="evidence" value="ECO:0007669"/>
    <property type="project" value="TreeGrafter"/>
</dbReference>
<name>A0A172WMG2_STUST</name>
<feature type="domain" description="EngB-type G" evidence="11">
    <location>
        <begin position="30"/>
        <end position="204"/>
    </location>
</feature>
<evidence type="ECO:0000313" key="12">
    <source>
        <dbReference type="EMBL" id="ANF24671.1"/>
    </source>
</evidence>
<dbReference type="NCBIfam" id="TIGR03598">
    <property type="entry name" value="GTPase_YsxC"/>
    <property type="match status" value="1"/>
</dbReference>
<dbReference type="OrthoDB" id="9804921at2"/>
<protein>
    <recommendedName>
        <fullName evidence="10">Probable GTP-binding protein EngB</fullName>
    </recommendedName>
</protein>
<dbReference type="Pfam" id="PF01926">
    <property type="entry name" value="MMR_HSR1"/>
    <property type="match status" value="1"/>
</dbReference>
<evidence type="ECO:0000256" key="1">
    <source>
        <dbReference type="ARBA" id="ARBA00001946"/>
    </source>
</evidence>
<evidence type="ECO:0000256" key="9">
    <source>
        <dbReference type="ARBA" id="ARBA00023306"/>
    </source>
</evidence>
<dbReference type="FunFam" id="3.40.50.300:FF:000098">
    <property type="entry name" value="Probable GTP-binding protein EngB"/>
    <property type="match status" value="1"/>
</dbReference>
<organism evidence="12 13">
    <name type="scientific">Stutzerimonas stutzeri</name>
    <name type="common">Pseudomonas stutzeri</name>
    <dbReference type="NCBI Taxonomy" id="316"/>
    <lineage>
        <taxon>Bacteria</taxon>
        <taxon>Pseudomonadati</taxon>
        <taxon>Pseudomonadota</taxon>
        <taxon>Gammaproteobacteria</taxon>
        <taxon>Pseudomonadales</taxon>
        <taxon>Pseudomonadaceae</taxon>
        <taxon>Stutzerimonas</taxon>
    </lineage>
</organism>
<evidence type="ECO:0000256" key="5">
    <source>
        <dbReference type="ARBA" id="ARBA00022741"/>
    </source>
</evidence>
<evidence type="ECO:0000256" key="7">
    <source>
        <dbReference type="ARBA" id="ARBA00023134"/>
    </source>
</evidence>
<evidence type="ECO:0000313" key="13">
    <source>
        <dbReference type="Proteomes" id="UP000077787"/>
    </source>
</evidence>
<dbReference type="InterPro" id="IPR030393">
    <property type="entry name" value="G_ENGB_dom"/>
</dbReference>
<keyword evidence="9 10" id="KW-0131">Cell cycle</keyword>
<accession>A0A172WMG2</accession>
<evidence type="ECO:0000256" key="2">
    <source>
        <dbReference type="ARBA" id="ARBA00009638"/>
    </source>
</evidence>
<keyword evidence="5 10" id="KW-0547">Nucleotide-binding</keyword>
<dbReference type="GO" id="GO:0046872">
    <property type="term" value="F:metal ion binding"/>
    <property type="evidence" value="ECO:0007669"/>
    <property type="project" value="UniProtKB-KW"/>
</dbReference>
<keyword evidence="6" id="KW-0460">Magnesium</keyword>
<dbReference type="PROSITE" id="PS51706">
    <property type="entry name" value="G_ENGB"/>
    <property type="match status" value="1"/>
</dbReference>
<dbReference type="PANTHER" id="PTHR11649:SF13">
    <property type="entry name" value="ENGB-TYPE G DOMAIN-CONTAINING PROTEIN"/>
    <property type="match status" value="1"/>
</dbReference>
<dbReference type="eggNOG" id="COG0218">
    <property type="taxonomic scope" value="Bacteria"/>
</dbReference>
<keyword evidence="7 10" id="KW-0342">GTP-binding</keyword>
<comment type="function">
    <text evidence="10">Necessary for normal cell division and for the maintenance of normal septation.</text>
</comment>
<evidence type="ECO:0000256" key="6">
    <source>
        <dbReference type="ARBA" id="ARBA00022842"/>
    </source>
</evidence>
<gene>
    <name evidence="10" type="primary">engB</name>
    <name evidence="12" type="ORF">PS273GM_05655</name>
</gene>
<reference evidence="12 13" key="1">
    <citation type="submission" date="2016-05" db="EMBL/GenBank/DDBJ databases">
        <title>Genome sequence of Pseudomonas stutzeri 273 and identification of the exopolysaccharide biosynthesis locus.</title>
        <authorList>
            <person name="Wu S."/>
            <person name="Sun C."/>
        </authorList>
    </citation>
    <scope>NUCLEOTIDE SEQUENCE [LARGE SCALE GENOMIC DNA]</scope>
    <source>
        <strain evidence="12 13">273</strain>
    </source>
</reference>
<evidence type="ECO:0000256" key="10">
    <source>
        <dbReference type="HAMAP-Rule" id="MF_00321"/>
    </source>
</evidence>
<dbReference type="RefSeq" id="WP_045423509.1">
    <property type="nucleotide sequence ID" value="NZ_CP015641.1"/>
</dbReference>
<dbReference type="EMBL" id="CP015641">
    <property type="protein sequence ID" value="ANF24671.1"/>
    <property type="molecule type" value="Genomic_DNA"/>
</dbReference>
<dbReference type="GO" id="GO:0005525">
    <property type="term" value="F:GTP binding"/>
    <property type="evidence" value="ECO:0007669"/>
    <property type="project" value="UniProtKB-UniRule"/>
</dbReference>
<evidence type="ECO:0000256" key="4">
    <source>
        <dbReference type="ARBA" id="ARBA00022723"/>
    </source>
</evidence>
<keyword evidence="4" id="KW-0479">Metal-binding</keyword>
<proteinExistence type="inferred from homology"/>
<dbReference type="InterPro" id="IPR006073">
    <property type="entry name" value="GTP-bd"/>
</dbReference>
<dbReference type="AlphaFoldDB" id="A0A172WMG2"/>
<evidence type="ECO:0000256" key="3">
    <source>
        <dbReference type="ARBA" id="ARBA00022618"/>
    </source>
</evidence>
<evidence type="ECO:0000259" key="11">
    <source>
        <dbReference type="PROSITE" id="PS51706"/>
    </source>
</evidence>
<dbReference type="Proteomes" id="UP000077787">
    <property type="component" value="Chromosome"/>
</dbReference>
<keyword evidence="8 10" id="KW-0717">Septation</keyword>
<comment type="similarity">
    <text evidence="2 10">Belongs to the TRAFAC class TrmE-Era-EngA-EngB-Septin-like GTPase superfamily. EngB GTPase family.</text>
</comment>
<dbReference type="HAMAP" id="MF_00321">
    <property type="entry name" value="GTPase_EngB"/>
    <property type="match status" value="1"/>
</dbReference>
<dbReference type="GO" id="GO:0000917">
    <property type="term" value="P:division septum assembly"/>
    <property type="evidence" value="ECO:0007669"/>
    <property type="project" value="UniProtKB-KW"/>
</dbReference>